<evidence type="ECO:0000313" key="2">
    <source>
        <dbReference type="Proteomes" id="UP000275078"/>
    </source>
</evidence>
<proteinExistence type="predicted"/>
<dbReference type="AlphaFoldDB" id="A0A3N4HNJ7"/>
<reference evidence="1 2" key="1">
    <citation type="journal article" date="2018" name="Nat. Ecol. Evol.">
        <title>Pezizomycetes genomes reveal the molecular basis of ectomycorrhizal truffle lifestyle.</title>
        <authorList>
            <person name="Murat C."/>
            <person name="Payen T."/>
            <person name="Noel B."/>
            <person name="Kuo A."/>
            <person name="Morin E."/>
            <person name="Chen J."/>
            <person name="Kohler A."/>
            <person name="Krizsan K."/>
            <person name="Balestrini R."/>
            <person name="Da Silva C."/>
            <person name="Montanini B."/>
            <person name="Hainaut M."/>
            <person name="Levati E."/>
            <person name="Barry K.W."/>
            <person name="Belfiori B."/>
            <person name="Cichocki N."/>
            <person name="Clum A."/>
            <person name="Dockter R.B."/>
            <person name="Fauchery L."/>
            <person name="Guy J."/>
            <person name="Iotti M."/>
            <person name="Le Tacon F."/>
            <person name="Lindquist E.A."/>
            <person name="Lipzen A."/>
            <person name="Malagnac F."/>
            <person name="Mello A."/>
            <person name="Molinier V."/>
            <person name="Miyauchi S."/>
            <person name="Poulain J."/>
            <person name="Riccioni C."/>
            <person name="Rubini A."/>
            <person name="Sitrit Y."/>
            <person name="Splivallo R."/>
            <person name="Traeger S."/>
            <person name="Wang M."/>
            <person name="Zifcakova L."/>
            <person name="Wipf D."/>
            <person name="Zambonelli A."/>
            <person name="Paolocci F."/>
            <person name="Nowrousian M."/>
            <person name="Ottonello S."/>
            <person name="Baldrian P."/>
            <person name="Spatafora J.W."/>
            <person name="Henrissat B."/>
            <person name="Nagy L.G."/>
            <person name="Aury J.M."/>
            <person name="Wincker P."/>
            <person name="Grigoriev I.V."/>
            <person name="Bonfante P."/>
            <person name="Martin F.M."/>
        </authorList>
    </citation>
    <scope>NUCLEOTIDE SEQUENCE [LARGE SCALE GENOMIC DNA]</scope>
    <source>
        <strain evidence="1 2">RN42</strain>
    </source>
</reference>
<keyword evidence="2" id="KW-1185">Reference proteome</keyword>
<dbReference type="Proteomes" id="UP000275078">
    <property type="component" value="Unassembled WGS sequence"/>
</dbReference>
<name>A0A3N4HNJ7_ASCIM</name>
<organism evidence="1 2">
    <name type="scientific">Ascobolus immersus RN42</name>
    <dbReference type="NCBI Taxonomy" id="1160509"/>
    <lineage>
        <taxon>Eukaryota</taxon>
        <taxon>Fungi</taxon>
        <taxon>Dikarya</taxon>
        <taxon>Ascomycota</taxon>
        <taxon>Pezizomycotina</taxon>
        <taxon>Pezizomycetes</taxon>
        <taxon>Pezizales</taxon>
        <taxon>Ascobolaceae</taxon>
        <taxon>Ascobolus</taxon>
    </lineage>
</organism>
<evidence type="ECO:0000313" key="1">
    <source>
        <dbReference type="EMBL" id="RPA75412.1"/>
    </source>
</evidence>
<protein>
    <submittedName>
        <fullName evidence="1">Uncharacterized protein</fullName>
    </submittedName>
</protein>
<dbReference type="EMBL" id="ML119764">
    <property type="protein sequence ID" value="RPA75412.1"/>
    <property type="molecule type" value="Genomic_DNA"/>
</dbReference>
<sequence>MDLTSSLRHRRDFVSELTLHIRTTEEQWMARNGYDSTSGDIKTHEDYHEPERYMKEHWNKLQTSEPQANPELLQVTAEFFLCLFQEILPYESLQKTGKTGTADCNSSSPSGSRVDLIISPMGVIWYLSERHRAGLLRDGQVYLITVSYKACMEEARMLIRAGVDGGELIIAVGLALGLVYCFAAKDFRSERLETLIKRYLQDDGPVNLSIVGTIRTKSLRRMWSKAHYVKSAGPGDFQYAYDDLVPYYDDEVLQALRGLPLRQQKKQYLEELVGMPCFNLRAHGSLRVNGRYREPKQVGAILKLKGQFKSVHVSELSPNT</sequence>
<accession>A0A3N4HNJ7</accession>
<gene>
    <name evidence="1" type="ORF">BJ508DRAFT_21386</name>
</gene>